<dbReference type="RefSeq" id="XP_016643604.1">
    <property type="nucleotide sequence ID" value="XM_016786628.1"/>
</dbReference>
<gene>
    <name evidence="3" type="ORF">SAPIO_CDS3956</name>
</gene>
<name>A0A084G8Z3_PSEDA</name>
<accession>A0A084G8Z3</accession>
<proteinExistence type="predicted"/>
<keyword evidence="1" id="KW-0812">Transmembrane</keyword>
<comment type="caution">
    <text evidence="3">The sequence shown here is derived from an EMBL/GenBank/DDBJ whole genome shotgun (WGS) entry which is preliminary data.</text>
</comment>
<dbReference type="KEGG" id="sapo:SAPIO_CDS3956"/>
<keyword evidence="1" id="KW-0472">Membrane</keyword>
<dbReference type="AlphaFoldDB" id="A0A084G8Z3"/>
<dbReference type="Pfam" id="PF24494">
    <property type="entry name" value="DUF7587"/>
    <property type="match status" value="1"/>
</dbReference>
<organism evidence="3 4">
    <name type="scientific">Pseudallescheria apiosperma</name>
    <name type="common">Scedosporium apiospermum</name>
    <dbReference type="NCBI Taxonomy" id="563466"/>
    <lineage>
        <taxon>Eukaryota</taxon>
        <taxon>Fungi</taxon>
        <taxon>Dikarya</taxon>
        <taxon>Ascomycota</taxon>
        <taxon>Pezizomycotina</taxon>
        <taxon>Sordariomycetes</taxon>
        <taxon>Hypocreomycetidae</taxon>
        <taxon>Microascales</taxon>
        <taxon>Microascaceae</taxon>
        <taxon>Scedosporium</taxon>
    </lineage>
</organism>
<evidence type="ECO:0000259" key="2">
    <source>
        <dbReference type="Pfam" id="PF24494"/>
    </source>
</evidence>
<protein>
    <recommendedName>
        <fullName evidence="2">DUF7587 domain-containing protein</fullName>
    </recommendedName>
</protein>
<dbReference type="VEuPathDB" id="FungiDB:SAPIO_CDS3956"/>
<dbReference type="GeneID" id="27723028"/>
<dbReference type="HOGENOM" id="CLU_1054317_0_0_1"/>
<keyword evidence="4" id="KW-1185">Reference proteome</keyword>
<dbReference type="EMBL" id="JOWA01000090">
    <property type="protein sequence ID" value="KEZ43805.1"/>
    <property type="molecule type" value="Genomic_DNA"/>
</dbReference>
<sequence length="264" mass="30864">MAWNSGQNRTPEQTRNMAPKAVLAQTPRFAWRVESTKSRYQGAWVSSDPVCFTKEELRPWISAHMAGRYYYAPFVISSLTGSLLWALTYADWLRRQRYKAIQIFLVDTWKIPEDKFYPARFLAAYLEVPVLNIPWHDDPYHEYFAFGGVPSDTIVGHVDLPWAAKWMHTLLPALRQLRLNEGLLRSHYWLRMGWTDILGRPVKGARVTYDDIADACVIADKFLCYPDNKDFRFPIAMMFLSLRKRNWDEEAWVKIRSAFKGACD</sequence>
<reference evidence="3 4" key="1">
    <citation type="journal article" date="2014" name="Genome Announc.">
        <title>Draft genome sequence of the pathogenic fungus Scedosporium apiospermum.</title>
        <authorList>
            <person name="Vandeputte P."/>
            <person name="Ghamrawi S."/>
            <person name="Rechenmann M."/>
            <person name="Iltis A."/>
            <person name="Giraud S."/>
            <person name="Fleury M."/>
            <person name="Thornton C."/>
            <person name="Delhaes L."/>
            <person name="Meyer W."/>
            <person name="Papon N."/>
            <person name="Bouchara J.P."/>
        </authorList>
    </citation>
    <scope>NUCLEOTIDE SEQUENCE [LARGE SCALE GENOMIC DNA]</scope>
    <source>
        <strain evidence="3 4">IHEM 14462</strain>
    </source>
</reference>
<dbReference type="OrthoDB" id="5101000at2759"/>
<feature type="domain" description="DUF7587" evidence="2">
    <location>
        <begin position="42"/>
        <end position="160"/>
    </location>
</feature>
<dbReference type="InterPro" id="IPR056009">
    <property type="entry name" value="DUF7587"/>
</dbReference>
<keyword evidence="1" id="KW-1133">Transmembrane helix</keyword>
<evidence type="ECO:0000313" key="4">
    <source>
        <dbReference type="Proteomes" id="UP000028545"/>
    </source>
</evidence>
<dbReference type="Proteomes" id="UP000028545">
    <property type="component" value="Unassembled WGS sequence"/>
</dbReference>
<evidence type="ECO:0000256" key="1">
    <source>
        <dbReference type="SAM" id="Phobius"/>
    </source>
</evidence>
<evidence type="ECO:0000313" key="3">
    <source>
        <dbReference type="EMBL" id="KEZ43805.1"/>
    </source>
</evidence>
<feature type="transmembrane region" description="Helical" evidence="1">
    <location>
        <begin position="69"/>
        <end position="90"/>
    </location>
</feature>